<dbReference type="AlphaFoldDB" id="A0A0F3GRY4"/>
<evidence type="ECO:0000313" key="1">
    <source>
        <dbReference type="EMBL" id="KJU84714.1"/>
    </source>
</evidence>
<comment type="caution">
    <text evidence="1">The sequence shown here is derived from an EMBL/GenBank/DDBJ whole genome shotgun (WGS) entry which is preliminary data.</text>
</comment>
<dbReference type="EMBL" id="LACI01001327">
    <property type="protein sequence ID" value="KJU84714.1"/>
    <property type="molecule type" value="Genomic_DNA"/>
</dbReference>
<evidence type="ECO:0000313" key="2">
    <source>
        <dbReference type="Proteomes" id="UP000033423"/>
    </source>
</evidence>
<reference evidence="1 2" key="1">
    <citation type="submission" date="2015-02" db="EMBL/GenBank/DDBJ databases">
        <title>Single-cell genomics of uncultivated deep-branching MTB reveals a conserved set of magnetosome genes.</title>
        <authorList>
            <person name="Kolinko S."/>
            <person name="Richter M."/>
            <person name="Glockner F.O."/>
            <person name="Brachmann A."/>
            <person name="Schuler D."/>
        </authorList>
    </citation>
    <scope>NUCLEOTIDE SEQUENCE [LARGE SCALE GENOMIC DNA]</scope>
    <source>
        <strain evidence="1">TM-1</strain>
    </source>
</reference>
<organism evidence="1 2">
    <name type="scientific">Candidatus Magnetobacterium bavaricum</name>
    <dbReference type="NCBI Taxonomy" id="29290"/>
    <lineage>
        <taxon>Bacteria</taxon>
        <taxon>Pseudomonadati</taxon>
        <taxon>Nitrospirota</taxon>
        <taxon>Thermodesulfovibrionia</taxon>
        <taxon>Thermodesulfovibrionales</taxon>
        <taxon>Candidatus Magnetobacteriaceae</taxon>
        <taxon>Candidatus Magnetobacterium</taxon>
    </lineage>
</organism>
<name>A0A0F3GRY4_9BACT</name>
<dbReference type="Proteomes" id="UP000033423">
    <property type="component" value="Unassembled WGS sequence"/>
</dbReference>
<proteinExistence type="predicted"/>
<gene>
    <name evidence="1" type="ORF">MBAV_003092</name>
</gene>
<protein>
    <submittedName>
        <fullName evidence="1">Uncharacterized protein</fullName>
    </submittedName>
</protein>
<keyword evidence="2" id="KW-1185">Reference proteome</keyword>
<accession>A0A0F3GRY4</accession>
<sequence length="60" mass="6079">MDTAVAIVNNIDITIHIDGNTLGGVKLAISTTSAAPCTQESTPCTKPLDPVVTGIGDIDV</sequence>